<dbReference type="InterPro" id="IPR057456">
    <property type="entry name" value="Znf_C17orf113"/>
</dbReference>
<dbReference type="PANTHER" id="PTHR46880">
    <property type="entry name" value="RAS-ASSOCIATING DOMAIN-CONTAINING PROTEIN"/>
    <property type="match status" value="1"/>
</dbReference>
<dbReference type="AlphaFoldDB" id="A0A8B8B8I9"/>
<feature type="region of interest" description="Disordered" evidence="1">
    <location>
        <begin position="730"/>
        <end position="765"/>
    </location>
</feature>
<dbReference type="KEGG" id="cvn:111108257"/>
<feature type="domain" description="DUF4371" evidence="4">
    <location>
        <begin position="238"/>
        <end position="334"/>
    </location>
</feature>
<evidence type="ECO:0000259" key="5">
    <source>
        <dbReference type="Pfam" id="PF25431"/>
    </source>
</evidence>
<dbReference type="Proteomes" id="UP000694844">
    <property type="component" value="Chromosome 8"/>
</dbReference>
<keyword evidence="2" id="KW-0472">Membrane</keyword>
<keyword evidence="2" id="KW-1133">Transmembrane helix</keyword>
<dbReference type="RefSeq" id="XP_022299728.1">
    <property type="nucleotide sequence ID" value="XM_022444020.1"/>
</dbReference>
<keyword evidence="6" id="KW-1185">Reference proteome</keyword>
<dbReference type="Pfam" id="PF25431">
    <property type="entry name" value="zf-C17orf113"/>
    <property type="match status" value="1"/>
</dbReference>
<evidence type="ECO:0000313" key="7">
    <source>
        <dbReference type="RefSeq" id="XP_022299727.1"/>
    </source>
</evidence>
<evidence type="ECO:0000313" key="8">
    <source>
        <dbReference type="RefSeq" id="XP_022299728.1"/>
    </source>
</evidence>
<dbReference type="RefSeq" id="XP_022299727.1">
    <property type="nucleotide sequence ID" value="XM_022444019.1"/>
</dbReference>
<dbReference type="KEGG" id="cvn:111108256"/>
<dbReference type="SUPFAM" id="SSF53098">
    <property type="entry name" value="Ribonuclease H-like"/>
    <property type="match status" value="1"/>
</dbReference>
<evidence type="ECO:0000256" key="1">
    <source>
        <dbReference type="SAM" id="MobiDB-lite"/>
    </source>
</evidence>
<feature type="domain" description="C17orf113 probable zinc finger" evidence="5">
    <location>
        <begin position="95"/>
        <end position="153"/>
    </location>
</feature>
<evidence type="ECO:0000256" key="2">
    <source>
        <dbReference type="SAM" id="Phobius"/>
    </source>
</evidence>
<feature type="region of interest" description="Disordered" evidence="1">
    <location>
        <begin position="63"/>
        <end position="84"/>
    </location>
</feature>
<evidence type="ECO:0000259" key="4">
    <source>
        <dbReference type="Pfam" id="PF14291"/>
    </source>
</evidence>
<dbReference type="OrthoDB" id="10051404at2759"/>
<feature type="domain" description="HAT C-terminal dimerisation" evidence="3">
    <location>
        <begin position="646"/>
        <end position="701"/>
    </location>
</feature>
<keyword evidence="2" id="KW-0812">Transmembrane</keyword>
<protein>
    <submittedName>
        <fullName evidence="7 8">Zinc finger protein 862-like</fullName>
    </submittedName>
</protein>
<dbReference type="InterPro" id="IPR008906">
    <property type="entry name" value="HATC_C_dom"/>
</dbReference>
<reference evidence="7 8" key="1">
    <citation type="submission" date="2025-04" db="UniProtKB">
        <authorList>
            <consortium name="RefSeq"/>
        </authorList>
    </citation>
    <scope>IDENTIFICATION</scope>
    <source>
        <tissue evidence="7 8">Whole sample</tissue>
    </source>
</reference>
<evidence type="ECO:0000259" key="3">
    <source>
        <dbReference type="Pfam" id="PF05699"/>
    </source>
</evidence>
<dbReference type="InterPro" id="IPR012337">
    <property type="entry name" value="RNaseH-like_sf"/>
</dbReference>
<dbReference type="GO" id="GO:0046983">
    <property type="term" value="F:protein dimerization activity"/>
    <property type="evidence" value="ECO:0007669"/>
    <property type="project" value="InterPro"/>
</dbReference>
<dbReference type="Pfam" id="PF14291">
    <property type="entry name" value="DUF4371"/>
    <property type="match status" value="1"/>
</dbReference>
<feature type="transmembrane region" description="Helical" evidence="2">
    <location>
        <begin position="22"/>
        <end position="40"/>
    </location>
</feature>
<organism evidence="6 7">
    <name type="scientific">Crassostrea virginica</name>
    <name type="common">Eastern oyster</name>
    <dbReference type="NCBI Taxonomy" id="6565"/>
    <lineage>
        <taxon>Eukaryota</taxon>
        <taxon>Metazoa</taxon>
        <taxon>Spiralia</taxon>
        <taxon>Lophotrochozoa</taxon>
        <taxon>Mollusca</taxon>
        <taxon>Bivalvia</taxon>
        <taxon>Autobranchia</taxon>
        <taxon>Pteriomorphia</taxon>
        <taxon>Ostreida</taxon>
        <taxon>Ostreoidea</taxon>
        <taxon>Ostreidae</taxon>
        <taxon>Crassostrea</taxon>
    </lineage>
</organism>
<name>A0A8B8B8I9_CRAVI</name>
<dbReference type="GeneID" id="111108256"/>
<dbReference type="Pfam" id="PF05699">
    <property type="entry name" value="Dimer_Tnp_hAT"/>
    <property type="match status" value="1"/>
</dbReference>
<evidence type="ECO:0000313" key="6">
    <source>
        <dbReference type="Proteomes" id="UP000694844"/>
    </source>
</evidence>
<proteinExistence type="predicted"/>
<dbReference type="PANTHER" id="PTHR46880:SF9">
    <property type="entry name" value="ZINC FINGER PROTEIN 862"/>
    <property type="match status" value="1"/>
</dbReference>
<sequence>MVGPTHHDLFPDQMSDMFRDRFLLLVFFNACAVTTIIFNFRYETSMLRLKFVEGAIPGKSLRQTTSIDEHNKRKKKYEENRPERKFNKSWKDGRQWLQYDVMQNVMTCKICIEHYGKNPNTISNLKVQNTFITGCQNFRLSAVVDHEKCKSHVIVSDILTAKSATANEIRQSTAGKTLRKLKEADRARVSVLFRNAQAVIKNNKSLRDYSWLCQLDITKGIDIGETYLNSKAAMKFVYAIAESERKKTITMLDSGIFSVMMDGSTDISGDEQEAVYIRFPKQGRVVEKFLGIGTPSSTTAKHLQEFIVKMLDSYNIDKSKLIALGSDGASNMVGIRGGLAALLREDVNNEMINVHCFAHRLELSFRDVLKQFKQYDKLMTLLIGLYYFYTKQHKNKKGLLNTMEAFEDKGLLPTKVTGTRWIGHLARGLNVLIKTYKIFTAHLSTISHQNAKAEGIVKIMMSKDLVCFMLFLNEVLDPLIKLSAKLQRPESTVAECVVWVEATKEIFKTMSSSSSEEVKNVLESGSYQDVKLRGNTPNVAYKKIIIEGFTKAFDHRFELTEHNSVIAATRLVHFKSWPAHDSPDLKDFGDDSIKIVGNHYLGTLMEMLPDFDVEESLRQWRFLKNLLYKRYSGELHKKSWADVYNQYVEDFPFVLKIIDILISIPPTSVSCETTFSQLKLIKTCRRTKLKSETLNDILILKMESPKVEDFNPDDAIDVWTESSARPRRPTYKRRKVNQDTEIVTDNGSESESGNEETEIEEVEVDEDINEIENLFDLAEKENDEFCEDFVREDVNWDNLFEYARE</sequence>
<gene>
    <name evidence="7" type="primary">LOC111108256</name>
    <name evidence="8" type="synonym">LOC111108257</name>
</gene>
<feature type="compositionally biased region" description="Basic and acidic residues" evidence="1">
    <location>
        <begin position="67"/>
        <end position="84"/>
    </location>
</feature>
<feature type="compositionally biased region" description="Acidic residues" evidence="1">
    <location>
        <begin position="752"/>
        <end position="765"/>
    </location>
</feature>
<dbReference type="InterPro" id="IPR025398">
    <property type="entry name" value="DUF4371"/>
</dbReference>
<accession>A0A8B8B8I9</accession>